<comment type="catalytic activity">
    <reaction evidence="15">
        <text>5,6-dihydrouridine(47) in tRNA + NAD(+) = uridine(47) in tRNA + NADH + H(+)</text>
        <dbReference type="Rhea" id="RHEA:53364"/>
        <dbReference type="Rhea" id="RHEA-COMP:13539"/>
        <dbReference type="Rhea" id="RHEA-COMP:13540"/>
        <dbReference type="ChEBI" id="CHEBI:15378"/>
        <dbReference type="ChEBI" id="CHEBI:57540"/>
        <dbReference type="ChEBI" id="CHEBI:57945"/>
        <dbReference type="ChEBI" id="CHEBI:65315"/>
        <dbReference type="ChEBI" id="CHEBI:74443"/>
        <dbReference type="EC" id="1.3.1.89"/>
    </reaction>
    <physiologicalReaction direction="right-to-left" evidence="15">
        <dbReference type="Rhea" id="RHEA:53366"/>
    </physiologicalReaction>
</comment>
<evidence type="ECO:0000313" key="21">
    <source>
        <dbReference type="EMBL" id="RZF37532.1"/>
    </source>
</evidence>
<proteinExistence type="inferred from homology"/>
<dbReference type="AlphaFoldDB" id="A0A482WW63"/>
<evidence type="ECO:0000256" key="5">
    <source>
        <dbReference type="ARBA" id="ARBA00022643"/>
    </source>
</evidence>
<name>A0A482WW63_LAOST</name>
<dbReference type="GO" id="GO:0006397">
    <property type="term" value="P:mRNA processing"/>
    <property type="evidence" value="ECO:0007669"/>
    <property type="project" value="UniProtKB-KW"/>
</dbReference>
<evidence type="ECO:0000256" key="14">
    <source>
        <dbReference type="ARBA" id="ARBA00023027"/>
    </source>
</evidence>
<comment type="catalytic activity">
    <reaction evidence="17">
        <text>a 5,6-dihydrouridine in mRNA + NADP(+) = a uridine in mRNA + NADPH + H(+)</text>
        <dbReference type="Rhea" id="RHEA:69855"/>
        <dbReference type="Rhea" id="RHEA-COMP:14658"/>
        <dbReference type="Rhea" id="RHEA-COMP:17789"/>
        <dbReference type="ChEBI" id="CHEBI:15378"/>
        <dbReference type="ChEBI" id="CHEBI:57783"/>
        <dbReference type="ChEBI" id="CHEBI:58349"/>
        <dbReference type="ChEBI" id="CHEBI:65315"/>
        <dbReference type="ChEBI" id="CHEBI:74443"/>
    </reaction>
    <physiologicalReaction direction="right-to-left" evidence="17">
        <dbReference type="Rhea" id="RHEA:69857"/>
    </physiologicalReaction>
</comment>
<keyword evidence="14" id="KW-0520">NAD</keyword>
<dbReference type="GO" id="GO:0003723">
    <property type="term" value="F:RNA binding"/>
    <property type="evidence" value="ECO:0007669"/>
    <property type="project" value="TreeGrafter"/>
</dbReference>
<dbReference type="SUPFAM" id="SSF51395">
    <property type="entry name" value="FMN-linked oxidoreductases"/>
    <property type="match status" value="1"/>
</dbReference>
<dbReference type="STRING" id="195883.A0A482WW63"/>
<reference evidence="21 22" key="1">
    <citation type="journal article" date="2017" name="Gigascience">
        <title>Genome sequence of the small brown planthopper, Laodelphax striatellus.</title>
        <authorList>
            <person name="Zhu J."/>
            <person name="Jiang F."/>
            <person name="Wang X."/>
            <person name="Yang P."/>
            <person name="Bao Y."/>
            <person name="Zhao W."/>
            <person name="Wang W."/>
            <person name="Lu H."/>
            <person name="Wang Q."/>
            <person name="Cui N."/>
            <person name="Li J."/>
            <person name="Chen X."/>
            <person name="Luo L."/>
            <person name="Yu J."/>
            <person name="Kang L."/>
            <person name="Cui F."/>
        </authorList>
    </citation>
    <scope>NUCLEOTIDE SEQUENCE [LARGE SCALE GENOMIC DNA]</scope>
    <source>
        <strain evidence="21">Lst14</strain>
    </source>
</reference>
<comment type="cofactor">
    <cofactor evidence="1">
        <name>FMN</name>
        <dbReference type="ChEBI" id="CHEBI:58210"/>
    </cofactor>
</comment>
<keyword evidence="6" id="KW-0507">mRNA processing</keyword>
<dbReference type="InterPro" id="IPR013785">
    <property type="entry name" value="Aldolase_TIM"/>
</dbReference>
<dbReference type="EC" id="1.3.1.89" evidence="3"/>
<dbReference type="InterPro" id="IPR035587">
    <property type="entry name" value="DUS-like_FMN-bd"/>
</dbReference>
<gene>
    <name evidence="21" type="ORF">LSTR_LSTR008570</name>
</gene>
<keyword evidence="12" id="KW-0521">NADP</keyword>
<dbReference type="SMR" id="A0A482WW63"/>
<dbReference type="OrthoDB" id="259935at2759"/>
<feature type="region of interest" description="Disordered" evidence="19">
    <location>
        <begin position="82"/>
        <end position="109"/>
    </location>
</feature>
<keyword evidence="4" id="KW-0285">Flavoprotein</keyword>
<dbReference type="CDD" id="cd02801">
    <property type="entry name" value="DUS_like_FMN"/>
    <property type="match status" value="1"/>
</dbReference>
<dbReference type="FunCoup" id="A0A482WW63">
    <property type="interactions" value="1210"/>
</dbReference>
<comment type="caution">
    <text evidence="21">The sequence shown here is derived from an EMBL/GenBank/DDBJ whole genome shotgun (WGS) entry which is preliminary data.</text>
</comment>
<evidence type="ECO:0000256" key="12">
    <source>
        <dbReference type="ARBA" id="ARBA00022857"/>
    </source>
</evidence>
<dbReference type="Proteomes" id="UP000291343">
    <property type="component" value="Unassembled WGS sequence"/>
</dbReference>
<dbReference type="GO" id="GO:0102265">
    <property type="term" value="F:tRNA-dihydrouridine47 synthase activity"/>
    <property type="evidence" value="ECO:0007669"/>
    <property type="project" value="UniProtKB-EC"/>
</dbReference>
<dbReference type="Pfam" id="PF01207">
    <property type="entry name" value="Dus"/>
    <property type="match status" value="1"/>
</dbReference>
<keyword evidence="5" id="KW-0288">FMN</keyword>
<evidence type="ECO:0000256" key="4">
    <source>
        <dbReference type="ARBA" id="ARBA00022630"/>
    </source>
</evidence>
<dbReference type="GO" id="GO:0050660">
    <property type="term" value="F:flavin adenine dinucleotide binding"/>
    <property type="evidence" value="ECO:0007669"/>
    <property type="project" value="InterPro"/>
</dbReference>
<dbReference type="GO" id="GO:0008270">
    <property type="term" value="F:zinc ion binding"/>
    <property type="evidence" value="ECO:0007669"/>
    <property type="project" value="UniProtKB-KW"/>
</dbReference>
<evidence type="ECO:0000256" key="7">
    <source>
        <dbReference type="ARBA" id="ARBA00022694"/>
    </source>
</evidence>
<keyword evidence="9" id="KW-0677">Repeat</keyword>
<evidence type="ECO:0000256" key="6">
    <source>
        <dbReference type="ARBA" id="ARBA00022664"/>
    </source>
</evidence>
<dbReference type="InterPro" id="IPR018517">
    <property type="entry name" value="tRNA_hU_synthase_CS"/>
</dbReference>
<evidence type="ECO:0000256" key="18">
    <source>
        <dbReference type="ARBA" id="ARBA00049513"/>
    </source>
</evidence>
<accession>A0A482WW63</accession>
<evidence type="ECO:0000256" key="13">
    <source>
        <dbReference type="ARBA" id="ARBA00023002"/>
    </source>
</evidence>
<keyword evidence="10" id="KW-0863">Zinc-finger</keyword>
<evidence type="ECO:0000256" key="9">
    <source>
        <dbReference type="ARBA" id="ARBA00022737"/>
    </source>
</evidence>
<evidence type="ECO:0000256" key="17">
    <source>
        <dbReference type="ARBA" id="ARBA00049447"/>
    </source>
</evidence>
<dbReference type="PANTHER" id="PTHR45846">
    <property type="entry name" value="TRNA-DIHYDROURIDINE(47) SYNTHASE [NAD(P)(+)]-LIKE"/>
    <property type="match status" value="1"/>
</dbReference>
<keyword evidence="13" id="KW-0560">Oxidoreductase</keyword>
<evidence type="ECO:0000256" key="2">
    <source>
        <dbReference type="ARBA" id="ARBA00005451"/>
    </source>
</evidence>
<comment type="catalytic activity">
    <reaction evidence="16">
        <text>a 5,6-dihydrouridine in mRNA + NAD(+) = a uridine in mRNA + NADH + H(+)</text>
        <dbReference type="Rhea" id="RHEA:69851"/>
        <dbReference type="Rhea" id="RHEA-COMP:14658"/>
        <dbReference type="Rhea" id="RHEA-COMP:17789"/>
        <dbReference type="ChEBI" id="CHEBI:15378"/>
        <dbReference type="ChEBI" id="CHEBI:57540"/>
        <dbReference type="ChEBI" id="CHEBI:57945"/>
        <dbReference type="ChEBI" id="CHEBI:65315"/>
        <dbReference type="ChEBI" id="CHEBI:74443"/>
    </reaction>
    <physiologicalReaction direction="right-to-left" evidence="16">
        <dbReference type="Rhea" id="RHEA:69853"/>
    </physiologicalReaction>
</comment>
<feature type="compositionally biased region" description="Polar residues" evidence="19">
    <location>
        <begin position="99"/>
        <end position="109"/>
    </location>
</feature>
<evidence type="ECO:0000256" key="8">
    <source>
        <dbReference type="ARBA" id="ARBA00022723"/>
    </source>
</evidence>
<comment type="similarity">
    <text evidence="2">Belongs to the Dus family. Dus3 subfamily.</text>
</comment>
<dbReference type="EMBL" id="QKKF02023962">
    <property type="protein sequence ID" value="RZF37532.1"/>
    <property type="molecule type" value="Genomic_DNA"/>
</dbReference>
<dbReference type="PROSITE" id="PS01136">
    <property type="entry name" value="UPF0034"/>
    <property type="match status" value="1"/>
</dbReference>
<evidence type="ECO:0000256" key="16">
    <source>
        <dbReference type="ARBA" id="ARBA00048342"/>
    </source>
</evidence>
<organism evidence="21 22">
    <name type="scientific">Laodelphax striatellus</name>
    <name type="common">Small brown planthopper</name>
    <name type="synonym">Delphax striatella</name>
    <dbReference type="NCBI Taxonomy" id="195883"/>
    <lineage>
        <taxon>Eukaryota</taxon>
        <taxon>Metazoa</taxon>
        <taxon>Ecdysozoa</taxon>
        <taxon>Arthropoda</taxon>
        <taxon>Hexapoda</taxon>
        <taxon>Insecta</taxon>
        <taxon>Pterygota</taxon>
        <taxon>Neoptera</taxon>
        <taxon>Paraneoptera</taxon>
        <taxon>Hemiptera</taxon>
        <taxon>Auchenorrhyncha</taxon>
        <taxon>Fulgoroidea</taxon>
        <taxon>Delphacidae</taxon>
        <taxon>Criomorphinae</taxon>
        <taxon>Laodelphax</taxon>
    </lineage>
</organism>
<evidence type="ECO:0000313" key="22">
    <source>
        <dbReference type="Proteomes" id="UP000291343"/>
    </source>
</evidence>
<evidence type="ECO:0000259" key="20">
    <source>
        <dbReference type="Pfam" id="PF01207"/>
    </source>
</evidence>
<evidence type="ECO:0000256" key="3">
    <source>
        <dbReference type="ARBA" id="ARBA00012376"/>
    </source>
</evidence>
<protein>
    <recommendedName>
        <fullName evidence="3">tRNA-dihydrouridine(47) synthase [NAD(P)(+)]</fullName>
        <ecNumber evidence="3">1.3.1.89</ecNumber>
    </recommendedName>
</protein>
<dbReference type="PANTHER" id="PTHR45846:SF1">
    <property type="entry name" value="TRNA-DIHYDROURIDINE(47) SYNTHASE [NAD(P)(+)]-LIKE"/>
    <property type="match status" value="1"/>
</dbReference>
<dbReference type="FunFam" id="3.20.20.70:FF:000067">
    <property type="entry name" value="tRNA-dihydrouridine(47) synthase [NAD(P)(+)]"/>
    <property type="match status" value="1"/>
</dbReference>
<feature type="compositionally biased region" description="Basic and acidic residues" evidence="19">
    <location>
        <begin position="89"/>
        <end position="98"/>
    </location>
</feature>
<evidence type="ECO:0000256" key="15">
    <source>
        <dbReference type="ARBA" id="ARBA00048266"/>
    </source>
</evidence>
<keyword evidence="22" id="KW-1185">Reference proteome</keyword>
<feature type="domain" description="DUS-like FMN-binding" evidence="20">
    <location>
        <begin position="143"/>
        <end position="397"/>
    </location>
</feature>
<keyword evidence="7" id="KW-0819">tRNA processing</keyword>
<evidence type="ECO:0000256" key="19">
    <source>
        <dbReference type="SAM" id="MobiDB-lite"/>
    </source>
</evidence>
<dbReference type="Gene3D" id="3.20.20.70">
    <property type="entry name" value="Aldolase class I"/>
    <property type="match status" value="1"/>
</dbReference>
<keyword evidence="8" id="KW-0479">Metal-binding</keyword>
<dbReference type="InParanoid" id="A0A482WW63"/>
<evidence type="ECO:0000256" key="11">
    <source>
        <dbReference type="ARBA" id="ARBA00022833"/>
    </source>
</evidence>
<evidence type="ECO:0000256" key="1">
    <source>
        <dbReference type="ARBA" id="ARBA00001917"/>
    </source>
</evidence>
<sequence length="486" mass="54984">MIASGVEVISEQISSGVAVLKPEYGSQHIDKEGNSIVDQSLLDEWEANKQAQTINSLSKSVQVDLRKRKYDFARSEEALLRLDKRKPKTKPESEKEANASENGSELSQTKDVAENCIGPADTEFPRSVREKKRSIDWKDKLYLSPLTTVGNLPFRRICKEFGVDITCGEMAMASNILQGANQEWALIKRHGTEDIFGVQVCGNNPYVLTRCAQVLQEQADIDFVDINMGCPIDLVYQQGGGCGLMRREKVLYSVVECMNDVLDIPLTIKMRTGIYSDKSTAHKLISGLCARGVSLITVHGRSREQRYTRSADWSYIETCAKLAGETPLFGNGDILSYEDYVEARKNCPSISGVMIGRGALIKPWIFTEIKEQRMWDISSNERFEIIKKYVNYGLHHWGSDTKGVENTRRFLLEWLSFLYRYIPVGLLETPPQKVNQRPPFYRGRNDLETLMASPNCDDWVKISEMLLGPVPDGFTFLPKHKANSWK</sequence>
<evidence type="ECO:0000256" key="10">
    <source>
        <dbReference type="ARBA" id="ARBA00022771"/>
    </source>
</evidence>
<comment type="catalytic activity">
    <reaction evidence="18">
        <text>5,6-dihydrouridine(47) in tRNA + NADP(+) = uridine(47) in tRNA + NADPH + H(+)</text>
        <dbReference type="Rhea" id="RHEA:53360"/>
        <dbReference type="Rhea" id="RHEA-COMP:13539"/>
        <dbReference type="Rhea" id="RHEA-COMP:13540"/>
        <dbReference type="ChEBI" id="CHEBI:15378"/>
        <dbReference type="ChEBI" id="CHEBI:57783"/>
        <dbReference type="ChEBI" id="CHEBI:58349"/>
        <dbReference type="ChEBI" id="CHEBI:65315"/>
        <dbReference type="ChEBI" id="CHEBI:74443"/>
        <dbReference type="EC" id="1.3.1.89"/>
    </reaction>
    <physiologicalReaction direction="right-to-left" evidence="18">
        <dbReference type="Rhea" id="RHEA:53362"/>
    </physiologicalReaction>
</comment>
<keyword evidence="11" id="KW-0862">Zinc</keyword>